<evidence type="ECO:0008006" key="3">
    <source>
        <dbReference type="Google" id="ProtNLM"/>
    </source>
</evidence>
<reference evidence="1" key="1">
    <citation type="journal article" date="2014" name="Int. J. Syst. Evol. Microbiol.">
        <title>Complete genome sequence of Corynebacterium casei LMG S-19264T (=DSM 44701T), isolated from a smear-ripened cheese.</title>
        <authorList>
            <consortium name="US DOE Joint Genome Institute (JGI-PGF)"/>
            <person name="Walter F."/>
            <person name="Albersmeier A."/>
            <person name="Kalinowski J."/>
            <person name="Ruckert C."/>
        </authorList>
    </citation>
    <scope>NUCLEOTIDE SEQUENCE</scope>
    <source>
        <strain evidence="1">CCM 7684</strain>
    </source>
</reference>
<reference evidence="1" key="2">
    <citation type="submission" date="2020-09" db="EMBL/GenBank/DDBJ databases">
        <authorList>
            <person name="Sun Q."/>
            <person name="Sedlacek I."/>
        </authorList>
    </citation>
    <scope>NUCLEOTIDE SEQUENCE</scope>
    <source>
        <strain evidence="1">CCM 7684</strain>
    </source>
</reference>
<keyword evidence="2" id="KW-1185">Reference proteome</keyword>
<evidence type="ECO:0000313" key="1">
    <source>
        <dbReference type="EMBL" id="GGE55659.1"/>
    </source>
</evidence>
<evidence type="ECO:0000313" key="2">
    <source>
        <dbReference type="Proteomes" id="UP000602745"/>
    </source>
</evidence>
<name>A0A8J2YN34_9RHOB</name>
<gene>
    <name evidence="1" type="ORF">GCM10007276_35900</name>
</gene>
<comment type="caution">
    <text evidence="1">The sequence shown here is derived from an EMBL/GenBank/DDBJ whole genome shotgun (WGS) entry which is preliminary data.</text>
</comment>
<accession>A0A8J2YN34</accession>
<protein>
    <recommendedName>
        <fullName evidence="3">Cupin</fullName>
    </recommendedName>
</protein>
<dbReference type="AlphaFoldDB" id="A0A8J2YN34"/>
<proteinExistence type="predicted"/>
<dbReference type="EMBL" id="BMCP01000013">
    <property type="protein sequence ID" value="GGE55659.1"/>
    <property type="molecule type" value="Genomic_DNA"/>
</dbReference>
<organism evidence="1 2">
    <name type="scientific">Agaricicola taiwanensis</name>
    <dbReference type="NCBI Taxonomy" id="591372"/>
    <lineage>
        <taxon>Bacteria</taxon>
        <taxon>Pseudomonadati</taxon>
        <taxon>Pseudomonadota</taxon>
        <taxon>Alphaproteobacteria</taxon>
        <taxon>Rhodobacterales</taxon>
        <taxon>Paracoccaceae</taxon>
        <taxon>Agaricicola</taxon>
    </lineage>
</organism>
<dbReference type="Proteomes" id="UP000602745">
    <property type="component" value="Unassembled WGS sequence"/>
</dbReference>
<sequence>MHLFKDQLMKPFTDLAFPHNTARGALAPLASDHVDARVLEGGSAETHVLPPGASHVIFSATGDFFAAFGTADVSALVPTGAVTDGAAAMLNPAARRIPAGATHIGLAAAQACIVTMEFYGDGS</sequence>